<feature type="domain" description="UBR-type" evidence="5">
    <location>
        <begin position="48"/>
        <end position="123"/>
    </location>
</feature>
<dbReference type="PROSITE" id="PS51157">
    <property type="entry name" value="ZF_UBR"/>
    <property type="match status" value="1"/>
</dbReference>
<organism evidence="6 7">
    <name type="scientific">Nicrophorus vespilloides</name>
    <name type="common">Boreal carrion beetle</name>
    <dbReference type="NCBI Taxonomy" id="110193"/>
    <lineage>
        <taxon>Eukaryota</taxon>
        <taxon>Metazoa</taxon>
        <taxon>Ecdysozoa</taxon>
        <taxon>Arthropoda</taxon>
        <taxon>Hexapoda</taxon>
        <taxon>Insecta</taxon>
        <taxon>Pterygota</taxon>
        <taxon>Neoptera</taxon>
        <taxon>Endopterygota</taxon>
        <taxon>Coleoptera</taxon>
        <taxon>Polyphaga</taxon>
        <taxon>Staphyliniformia</taxon>
        <taxon>Silphidae</taxon>
        <taxon>Nicrophorinae</taxon>
        <taxon>Nicrophorus</taxon>
    </lineage>
</organism>
<dbReference type="CDD" id="cd15542">
    <property type="entry name" value="PHD_UBR7"/>
    <property type="match status" value="1"/>
</dbReference>
<dbReference type="SUPFAM" id="SSF57903">
    <property type="entry name" value="FYVE/PHD zinc finger"/>
    <property type="match status" value="1"/>
</dbReference>
<keyword evidence="3" id="KW-0862">Zinc</keyword>
<dbReference type="PANTHER" id="PTHR13513:SF9">
    <property type="entry name" value="E3 UBIQUITIN-PROTEIN LIGASE UBR7-RELATED"/>
    <property type="match status" value="1"/>
</dbReference>
<dbReference type="Pfam" id="PF02207">
    <property type="entry name" value="zf-UBR"/>
    <property type="match status" value="1"/>
</dbReference>
<keyword evidence="1" id="KW-0479">Metal-binding</keyword>
<evidence type="ECO:0000256" key="3">
    <source>
        <dbReference type="ARBA" id="ARBA00022833"/>
    </source>
</evidence>
<dbReference type="GeneID" id="108569236"/>
<dbReference type="RefSeq" id="XP_017786194.1">
    <property type="nucleotide sequence ID" value="XM_017930705.1"/>
</dbReference>
<dbReference type="Gene3D" id="3.30.40.10">
    <property type="entry name" value="Zinc/RING finger domain, C3HC4 (zinc finger)"/>
    <property type="match status" value="1"/>
</dbReference>
<name>A0ABM1NH94_NICVS</name>
<evidence type="ECO:0000256" key="1">
    <source>
        <dbReference type="ARBA" id="ARBA00022723"/>
    </source>
</evidence>
<dbReference type="InterPro" id="IPR013083">
    <property type="entry name" value="Znf_RING/FYVE/PHD"/>
</dbReference>
<dbReference type="SMART" id="SM00396">
    <property type="entry name" value="ZnF_UBR1"/>
    <property type="match status" value="1"/>
</dbReference>
<accession>A0ABM1NH94</accession>
<gene>
    <name evidence="7" type="primary">LOC108569236</name>
</gene>
<reference evidence="7" key="1">
    <citation type="submission" date="2025-08" db="UniProtKB">
        <authorList>
            <consortium name="RefSeq"/>
        </authorList>
    </citation>
    <scope>IDENTIFICATION</scope>
    <source>
        <tissue evidence="7">Whole Larva</tissue>
    </source>
</reference>
<dbReference type="PANTHER" id="PTHR13513">
    <property type="entry name" value="E3 UBIQUITIN-PROTEIN LIGASE UBR7"/>
    <property type="match status" value="1"/>
</dbReference>
<evidence type="ECO:0000256" key="2">
    <source>
        <dbReference type="ARBA" id="ARBA00022771"/>
    </source>
</evidence>
<dbReference type="InterPro" id="IPR003126">
    <property type="entry name" value="Znf_UBR"/>
</dbReference>
<evidence type="ECO:0000256" key="4">
    <source>
        <dbReference type="PROSITE-ProRule" id="PRU00508"/>
    </source>
</evidence>
<dbReference type="Proteomes" id="UP000695000">
    <property type="component" value="Unplaced"/>
</dbReference>
<keyword evidence="2" id="KW-0863">Zinc-finger</keyword>
<evidence type="ECO:0000313" key="6">
    <source>
        <dbReference type="Proteomes" id="UP000695000"/>
    </source>
</evidence>
<evidence type="ECO:0000313" key="7">
    <source>
        <dbReference type="RefSeq" id="XP_017786194.1"/>
    </source>
</evidence>
<dbReference type="InterPro" id="IPR011011">
    <property type="entry name" value="Znf_FYVE_PHD"/>
</dbReference>
<proteinExistence type="predicted"/>
<dbReference type="CDD" id="cd19677">
    <property type="entry name" value="UBR-box_UBR7"/>
    <property type="match status" value="1"/>
</dbReference>
<dbReference type="InterPro" id="IPR040204">
    <property type="entry name" value="UBR7"/>
</dbReference>
<sequence>MSENEAGGSAAAIEGNENEEVWAISDILNGEEKVMEEVAAVLGDTDDINCSYDNGYMKRQPLYACLTCIVEAKEDFTKSAGVCLACSYHCHDGHNLIELYTKRKFRCDCGNKRFPNGCNLQPSKTDFNEDNSYNQNFSGLYCTCSTIYPNPEDPIEDEMAQCILCEDWYHYRHLGASVPVNYAEMICERCIEKHDFLLHYDGLTITKVEKTDESEAADISVESQDAVKLEDNGKDLDEVELKTEGSCCKPKTKSTVVSTKFMENEDWRNKLCKCPTCMDMYKEEQVEFLLDEEDTVQFYEEKGKVKMQQMKDLAVDTEQKMLNSMDRVNLIELLAGYNDFKEQLGEYLKKFAENKKVIREEDIKEFFSKLKSRKKQKTEMPYYCR</sequence>
<keyword evidence="6" id="KW-1185">Reference proteome</keyword>
<dbReference type="InterPro" id="IPR047506">
    <property type="entry name" value="UBR7-like_UBR-box"/>
</dbReference>
<feature type="zinc finger region" description="UBR-type" evidence="4">
    <location>
        <begin position="48"/>
        <end position="123"/>
    </location>
</feature>
<evidence type="ECO:0000259" key="5">
    <source>
        <dbReference type="PROSITE" id="PS51157"/>
    </source>
</evidence>
<protein>
    <submittedName>
        <fullName evidence="7">E3 ubiquitin-protein ligase UBR7</fullName>
    </submittedName>
</protein>